<keyword evidence="2 3" id="KW-0472">Membrane</keyword>
<evidence type="ECO:0000256" key="1">
    <source>
        <dbReference type="ARBA" id="ARBA00004370"/>
    </source>
</evidence>
<organism evidence="4 5">
    <name type="scientific">Psophocarpus tetragonolobus</name>
    <name type="common">Winged bean</name>
    <name type="synonym">Dolichos tetragonolobus</name>
    <dbReference type="NCBI Taxonomy" id="3891"/>
    <lineage>
        <taxon>Eukaryota</taxon>
        <taxon>Viridiplantae</taxon>
        <taxon>Streptophyta</taxon>
        <taxon>Embryophyta</taxon>
        <taxon>Tracheophyta</taxon>
        <taxon>Spermatophyta</taxon>
        <taxon>Magnoliopsida</taxon>
        <taxon>eudicotyledons</taxon>
        <taxon>Gunneridae</taxon>
        <taxon>Pentapetalae</taxon>
        <taxon>rosids</taxon>
        <taxon>fabids</taxon>
        <taxon>Fabales</taxon>
        <taxon>Fabaceae</taxon>
        <taxon>Papilionoideae</taxon>
        <taxon>50 kb inversion clade</taxon>
        <taxon>NPAAA clade</taxon>
        <taxon>indigoferoid/millettioid clade</taxon>
        <taxon>Phaseoleae</taxon>
        <taxon>Psophocarpus</taxon>
    </lineage>
</organism>
<evidence type="ECO:0000256" key="3">
    <source>
        <dbReference type="SAM" id="Phobius"/>
    </source>
</evidence>
<evidence type="ECO:0000256" key="2">
    <source>
        <dbReference type="ARBA" id="ARBA00023136"/>
    </source>
</evidence>
<keyword evidence="3" id="KW-1133">Transmembrane helix</keyword>
<comment type="subcellular location">
    <subcellularLocation>
        <location evidence="1">Membrane</location>
    </subcellularLocation>
</comment>
<feature type="transmembrane region" description="Helical" evidence="3">
    <location>
        <begin position="61"/>
        <end position="84"/>
    </location>
</feature>
<dbReference type="SUPFAM" id="SSF81995">
    <property type="entry name" value="beta-sandwich domain of Sec23/24"/>
    <property type="match status" value="1"/>
</dbReference>
<evidence type="ECO:0000313" key="5">
    <source>
        <dbReference type="Proteomes" id="UP001386955"/>
    </source>
</evidence>
<sequence length="249" mass="27786">MDPPQNTTYPNHPPPMYYPNPNVPYPQYQNTYPYHYPQTAPYYGPPPTYQNSGFGARFVRSFIVCFIMILTFFFLISLIVSLVLRPELPVYKVASLSVTNFTTTPTLTGQWDIKITVENPNEKLVGYFSDFRVDVMFKDGIMAISHASGFVLGTKNHSDVHVEGFSNQAIVTMMEKATMDDLVKERGTNSVTVTLRVSSVNMFKAGTFSTRRAAMVALCNGLTLVFQNTNATTGALDNKGGPVQCQLYI</sequence>
<dbReference type="Proteomes" id="UP001386955">
    <property type="component" value="Unassembled WGS sequence"/>
</dbReference>
<dbReference type="PANTHER" id="PTHR31234:SF55">
    <property type="entry name" value="LATE EMBRYOGENESIS ABUNDANT (LEA) HYDROXYPROLINE-RICH GLYCOPROTEIN FAMILY"/>
    <property type="match status" value="1"/>
</dbReference>
<keyword evidence="5" id="KW-1185">Reference proteome</keyword>
<dbReference type="EMBL" id="JAYMYS010000005">
    <property type="protein sequence ID" value="KAK7392680.1"/>
    <property type="molecule type" value="Genomic_DNA"/>
</dbReference>
<reference evidence="4 5" key="1">
    <citation type="submission" date="2024-01" db="EMBL/GenBank/DDBJ databases">
        <title>The genomes of 5 underutilized Papilionoideae crops provide insights into root nodulation and disease resistanc.</title>
        <authorList>
            <person name="Jiang F."/>
        </authorList>
    </citation>
    <scope>NUCLEOTIDE SEQUENCE [LARGE SCALE GENOMIC DNA]</scope>
    <source>
        <strain evidence="4">DUOXIRENSHENG_FW03</strain>
        <tissue evidence="4">Leaves</tissue>
    </source>
</reference>
<dbReference type="InterPro" id="IPR044839">
    <property type="entry name" value="NDR1-like"/>
</dbReference>
<name>A0AAN9XHR8_PSOTE</name>
<protein>
    <recommendedName>
        <fullName evidence="6">Late embryogenesis abundant protein LEA-2 subgroup domain-containing protein</fullName>
    </recommendedName>
</protein>
<evidence type="ECO:0008006" key="6">
    <source>
        <dbReference type="Google" id="ProtNLM"/>
    </source>
</evidence>
<gene>
    <name evidence="4" type="ORF">VNO78_21124</name>
</gene>
<dbReference type="AlphaFoldDB" id="A0AAN9XHR8"/>
<keyword evidence="3" id="KW-0812">Transmembrane</keyword>
<accession>A0AAN9XHR8</accession>
<evidence type="ECO:0000313" key="4">
    <source>
        <dbReference type="EMBL" id="KAK7392680.1"/>
    </source>
</evidence>
<dbReference type="PANTHER" id="PTHR31234">
    <property type="entry name" value="LATE EMBRYOGENESIS ABUNDANT (LEA) HYDROXYPROLINE-RICH GLYCOPROTEIN FAMILY"/>
    <property type="match status" value="1"/>
</dbReference>
<dbReference type="GO" id="GO:0005886">
    <property type="term" value="C:plasma membrane"/>
    <property type="evidence" value="ECO:0007669"/>
    <property type="project" value="TreeGrafter"/>
</dbReference>
<proteinExistence type="predicted"/>
<comment type="caution">
    <text evidence="4">The sequence shown here is derived from an EMBL/GenBank/DDBJ whole genome shotgun (WGS) entry which is preliminary data.</text>
</comment>
<dbReference type="GO" id="GO:0098542">
    <property type="term" value="P:defense response to other organism"/>
    <property type="evidence" value="ECO:0007669"/>
    <property type="project" value="InterPro"/>
</dbReference>